<feature type="compositionally biased region" description="Polar residues" evidence="1">
    <location>
        <begin position="38"/>
        <end position="51"/>
    </location>
</feature>
<evidence type="ECO:0000259" key="3">
    <source>
        <dbReference type="Pfam" id="PF24034"/>
    </source>
</evidence>
<keyword evidence="2" id="KW-0472">Membrane</keyword>
<organism evidence="5 6">
    <name type="scientific">Halorientalis brevis</name>
    <dbReference type="NCBI Taxonomy" id="1126241"/>
    <lineage>
        <taxon>Archaea</taxon>
        <taxon>Methanobacteriati</taxon>
        <taxon>Methanobacteriota</taxon>
        <taxon>Stenosarchaea group</taxon>
        <taxon>Halobacteria</taxon>
        <taxon>Halobacteriales</taxon>
        <taxon>Haloarculaceae</taxon>
        <taxon>Halorientalis</taxon>
    </lineage>
</organism>
<evidence type="ECO:0000256" key="2">
    <source>
        <dbReference type="SAM" id="Phobius"/>
    </source>
</evidence>
<reference evidence="5 6" key="1">
    <citation type="journal article" date="2019" name="Int. J. Syst. Evol. Microbiol.">
        <title>The Global Catalogue of Microorganisms (GCM) 10K type strain sequencing project: providing services to taxonomists for standard genome sequencing and annotation.</title>
        <authorList>
            <consortium name="The Broad Institute Genomics Platform"/>
            <consortium name="The Broad Institute Genome Sequencing Center for Infectious Disease"/>
            <person name="Wu L."/>
            <person name="Ma J."/>
        </authorList>
    </citation>
    <scope>NUCLEOTIDE SEQUENCE [LARGE SCALE GENOMIC DNA]</scope>
    <source>
        <strain evidence="5 6">CGMCC 1.12125</strain>
    </source>
</reference>
<feature type="region of interest" description="Disordered" evidence="1">
    <location>
        <begin position="26"/>
        <end position="51"/>
    </location>
</feature>
<dbReference type="Proteomes" id="UP001597119">
    <property type="component" value="Unassembled WGS sequence"/>
</dbReference>
<dbReference type="AlphaFoldDB" id="A0ABD6C812"/>
<feature type="transmembrane region" description="Helical" evidence="2">
    <location>
        <begin position="227"/>
        <end position="249"/>
    </location>
</feature>
<dbReference type="RefSeq" id="WP_247380092.1">
    <property type="nucleotide sequence ID" value="NZ_JALLGV010000007.1"/>
</dbReference>
<feature type="region of interest" description="Disordered" evidence="1">
    <location>
        <begin position="262"/>
        <end position="302"/>
    </location>
</feature>
<dbReference type="Pfam" id="PF24034">
    <property type="entry name" value="DUF7343"/>
    <property type="match status" value="1"/>
</dbReference>
<protein>
    <submittedName>
        <fullName evidence="5">Helix-turn-helix transcriptional regulator</fullName>
    </submittedName>
</protein>
<accession>A0ABD6C812</accession>
<dbReference type="InterPro" id="IPR055769">
    <property type="entry name" value="DUF7345"/>
</dbReference>
<comment type="caution">
    <text evidence="5">The sequence shown here is derived from an EMBL/GenBank/DDBJ whole genome shotgun (WGS) entry which is preliminary data.</text>
</comment>
<evidence type="ECO:0000259" key="4">
    <source>
        <dbReference type="Pfam" id="PF24036"/>
    </source>
</evidence>
<name>A0ABD6C812_9EURY</name>
<sequence length="382" mass="40986">MLSRARVALLALLLVLVTAGQVAAPATANPAPAVDRAVQQSDAATPTPSETTFRVQLRPNGDARWTVQMNFSLATDARREAFETFAAQFEATADSQTLTAFRQANRAAGETTDRQMSITDVERTTRTTNGTGHLVVRFTWTNFSRQTNSSLHVDDVFNTTSGTWLDGLDDGQSLVVVPPKEYSLVDASPPGYAVSNRSVRWDGERTFAPGDISITYEKGDQRGSFPFPLLVVGLVAAGLGVVAVLAFLFSTSDVGLPAPLAISTDDGDGDGTTSSSDGGTVTDAAGTASAATEPVDHDEQPDDEIDEELLSDEERIERLLDQNGGRMKQANIVTETGWSNAKVSQLLSAMDEEDRIDKLRIGRENLISFPDEDITDTNGEEP</sequence>
<keyword evidence="2" id="KW-0812">Transmembrane</keyword>
<feature type="domain" description="DUF7345" evidence="4">
    <location>
        <begin position="54"/>
        <end position="182"/>
    </location>
</feature>
<keyword evidence="2" id="KW-1133">Transmembrane helix</keyword>
<feature type="compositionally biased region" description="Low complexity" evidence="1">
    <location>
        <begin position="271"/>
        <end position="280"/>
    </location>
</feature>
<keyword evidence="6" id="KW-1185">Reference proteome</keyword>
<proteinExistence type="predicted"/>
<evidence type="ECO:0000256" key="1">
    <source>
        <dbReference type="SAM" id="MobiDB-lite"/>
    </source>
</evidence>
<dbReference type="EMBL" id="JBHUDJ010000002">
    <property type="protein sequence ID" value="MFD1586296.1"/>
    <property type="molecule type" value="Genomic_DNA"/>
</dbReference>
<evidence type="ECO:0000313" key="6">
    <source>
        <dbReference type="Proteomes" id="UP001597119"/>
    </source>
</evidence>
<dbReference type="InterPro" id="IPR055767">
    <property type="entry name" value="DUF7343"/>
</dbReference>
<dbReference type="Pfam" id="PF24036">
    <property type="entry name" value="DUF7345"/>
    <property type="match status" value="1"/>
</dbReference>
<evidence type="ECO:0000313" key="5">
    <source>
        <dbReference type="EMBL" id="MFD1586296.1"/>
    </source>
</evidence>
<gene>
    <name evidence="5" type="ORF">ACFR9U_04840</name>
</gene>
<feature type="domain" description="DUF7343" evidence="3">
    <location>
        <begin position="309"/>
        <end position="370"/>
    </location>
</feature>